<evidence type="ECO:0000256" key="10">
    <source>
        <dbReference type="PROSITE-ProRule" id="PRU00502"/>
    </source>
</evidence>
<keyword evidence="15" id="KW-1185">Reference proteome</keyword>
<keyword evidence="5" id="KW-0747">Spliceosome</keyword>
<protein>
    <recommendedName>
        <fullName evidence="16">Cysteine proteinase</fullName>
    </recommendedName>
</protein>
<evidence type="ECO:0000256" key="2">
    <source>
        <dbReference type="ARBA" id="ARBA00009085"/>
    </source>
</evidence>
<dbReference type="InterPro" id="IPR001394">
    <property type="entry name" value="Peptidase_C19_UCH"/>
</dbReference>
<evidence type="ECO:0000259" key="12">
    <source>
        <dbReference type="PROSITE" id="PS50235"/>
    </source>
</evidence>
<sequence length="475" mass="54532">MEEPQTKRARLSSPSESTAEVENNKNDSTDLYLDTIDRHMLDFDFEKVCSVSLSQINVYACLTCGKYYQGRGKSSHAYFHSMDKDHHVFINLQTLKVYVLPDGYEVDNASLNDIKYVLNPILTKAQVHQLDTTLKMSYDLNNKKYLPGFIGLNNVKANDYVNVVIQALAHIPSIRDYFILEDFEKKGSSQLVCRFSALIRKMWNPKAFKGQVSPHELLQEISNASQKKFKLTEQSNAIDFLSWFLNTLHKDLGGTRKKNSSIIYKKFQGEVKVESQDFGSAGAPTEKEALLLFDETKEIKSMTSPFLFLALDLPLAPLYQDEKDKEIIPQVPLTTILAKFDGNKVQEVANQMRRYSITRLPQFLIFHIKRFNKNSWTSEKNPTIVNFPITNLDVSNFNTDPDAENVGNHYDLLANICHEGKPDAGKGTYKVHVRHRGTGQWYQIQDLIVEEIMPQMIFMSESYIQIWERKKNTKA</sequence>
<dbReference type="SUPFAM" id="SSF57850">
    <property type="entry name" value="RING/U-box"/>
    <property type="match status" value="1"/>
</dbReference>
<proteinExistence type="inferred from homology"/>
<dbReference type="InterPro" id="IPR028889">
    <property type="entry name" value="USP"/>
</dbReference>
<dbReference type="InterPro" id="IPR001607">
    <property type="entry name" value="Znf_UBP"/>
</dbReference>
<keyword evidence="4" id="KW-0479">Metal-binding</keyword>
<dbReference type="CDD" id="cd02669">
    <property type="entry name" value="Peptidase_C19M"/>
    <property type="match status" value="1"/>
</dbReference>
<keyword evidence="6 10" id="KW-0863">Zinc-finger</keyword>
<evidence type="ECO:0000256" key="4">
    <source>
        <dbReference type="ARBA" id="ARBA00022723"/>
    </source>
</evidence>
<evidence type="ECO:0000256" key="6">
    <source>
        <dbReference type="ARBA" id="ARBA00022771"/>
    </source>
</evidence>
<feature type="domain" description="USP" evidence="12">
    <location>
        <begin position="150"/>
        <end position="470"/>
    </location>
</feature>
<keyword evidence="9" id="KW-0539">Nucleus</keyword>
<keyword evidence="3" id="KW-0507">mRNA processing</keyword>
<keyword evidence="8" id="KW-0508">mRNA splicing</keyword>
<evidence type="ECO:0000256" key="7">
    <source>
        <dbReference type="ARBA" id="ARBA00022833"/>
    </source>
</evidence>
<dbReference type="GO" id="GO:0005681">
    <property type="term" value="C:spliceosomal complex"/>
    <property type="evidence" value="ECO:0007669"/>
    <property type="project" value="UniProtKB-KW"/>
</dbReference>
<dbReference type="OrthoDB" id="10263353at2759"/>
<evidence type="ECO:0000256" key="11">
    <source>
        <dbReference type="SAM" id="MobiDB-lite"/>
    </source>
</evidence>
<dbReference type="GO" id="GO:0004843">
    <property type="term" value="F:cysteine-type deubiquitinase activity"/>
    <property type="evidence" value="ECO:0007669"/>
    <property type="project" value="InterPro"/>
</dbReference>
<name>A0A8H7UNB3_9FUNG</name>
<dbReference type="SMART" id="SM00290">
    <property type="entry name" value="ZnF_UBP"/>
    <property type="match status" value="1"/>
</dbReference>
<accession>A0A8H7UNB3</accession>
<dbReference type="InterPro" id="IPR038765">
    <property type="entry name" value="Papain-like_cys_pep_sf"/>
</dbReference>
<dbReference type="Pfam" id="PF02148">
    <property type="entry name" value="zf-UBP"/>
    <property type="match status" value="1"/>
</dbReference>
<dbReference type="InterPro" id="IPR050185">
    <property type="entry name" value="Ub_carboxyl-term_hydrolase"/>
</dbReference>
<dbReference type="PANTHER" id="PTHR21646">
    <property type="entry name" value="UBIQUITIN CARBOXYL-TERMINAL HYDROLASE"/>
    <property type="match status" value="1"/>
</dbReference>
<feature type="compositionally biased region" description="Polar residues" evidence="11">
    <location>
        <begin position="12"/>
        <end position="21"/>
    </location>
</feature>
<gene>
    <name evidence="14" type="ORF">INT46_008531</name>
</gene>
<dbReference type="Gene3D" id="3.90.70.10">
    <property type="entry name" value="Cysteine proteinases"/>
    <property type="match status" value="1"/>
</dbReference>
<dbReference type="InterPro" id="IPR033809">
    <property type="entry name" value="USP39"/>
</dbReference>
<evidence type="ECO:0000256" key="1">
    <source>
        <dbReference type="ARBA" id="ARBA00004123"/>
    </source>
</evidence>
<dbReference type="InterPro" id="IPR013083">
    <property type="entry name" value="Znf_RING/FYVE/PHD"/>
</dbReference>
<dbReference type="Proteomes" id="UP000650833">
    <property type="component" value="Unassembled WGS sequence"/>
</dbReference>
<dbReference type="GO" id="GO:0000245">
    <property type="term" value="P:spliceosomal complex assembly"/>
    <property type="evidence" value="ECO:0007669"/>
    <property type="project" value="InterPro"/>
</dbReference>
<keyword evidence="7" id="KW-0862">Zinc</keyword>
<evidence type="ECO:0000256" key="5">
    <source>
        <dbReference type="ARBA" id="ARBA00022728"/>
    </source>
</evidence>
<comment type="similarity">
    <text evidence="2">Belongs to the peptidase C19 family.</text>
</comment>
<feature type="region of interest" description="Disordered" evidence="11">
    <location>
        <begin position="1"/>
        <end position="24"/>
    </location>
</feature>
<evidence type="ECO:0000259" key="13">
    <source>
        <dbReference type="PROSITE" id="PS50271"/>
    </source>
</evidence>
<evidence type="ECO:0000313" key="14">
    <source>
        <dbReference type="EMBL" id="KAG2192396.1"/>
    </source>
</evidence>
<evidence type="ECO:0000313" key="15">
    <source>
        <dbReference type="Proteomes" id="UP000650833"/>
    </source>
</evidence>
<evidence type="ECO:0000256" key="8">
    <source>
        <dbReference type="ARBA" id="ARBA00023187"/>
    </source>
</evidence>
<evidence type="ECO:0000256" key="9">
    <source>
        <dbReference type="ARBA" id="ARBA00023242"/>
    </source>
</evidence>
<reference evidence="14" key="1">
    <citation type="submission" date="2020-12" db="EMBL/GenBank/DDBJ databases">
        <title>Metabolic potential, ecology and presence of endohyphal bacteria is reflected in genomic diversity of Mucoromycotina.</title>
        <authorList>
            <person name="Muszewska A."/>
            <person name="Okrasinska A."/>
            <person name="Steczkiewicz K."/>
            <person name="Drgas O."/>
            <person name="Orlowska M."/>
            <person name="Perlinska-Lenart U."/>
            <person name="Aleksandrzak-Piekarczyk T."/>
            <person name="Szatraj K."/>
            <person name="Zielenkiewicz U."/>
            <person name="Pilsyk S."/>
            <person name="Malc E."/>
            <person name="Mieczkowski P."/>
            <person name="Kruszewska J.S."/>
            <person name="Biernat P."/>
            <person name="Pawlowska J."/>
        </authorList>
    </citation>
    <scope>NUCLEOTIDE SEQUENCE</scope>
    <source>
        <strain evidence="14">CBS 226.32</strain>
    </source>
</reference>
<dbReference type="EMBL" id="JAEPRC010000730">
    <property type="protein sequence ID" value="KAG2192396.1"/>
    <property type="molecule type" value="Genomic_DNA"/>
</dbReference>
<dbReference type="Pfam" id="PF00443">
    <property type="entry name" value="UCH"/>
    <property type="match status" value="1"/>
</dbReference>
<feature type="domain" description="UBP-type" evidence="13">
    <location>
        <begin position="28"/>
        <end position="125"/>
    </location>
</feature>
<comment type="subcellular location">
    <subcellularLocation>
        <location evidence="1">Nucleus</location>
    </subcellularLocation>
</comment>
<evidence type="ECO:0000256" key="3">
    <source>
        <dbReference type="ARBA" id="ARBA00022664"/>
    </source>
</evidence>
<dbReference type="PANTHER" id="PTHR21646:SF16">
    <property type="entry name" value="U4_U6.U5 TRI-SNRNP-ASSOCIATED PROTEIN 2"/>
    <property type="match status" value="1"/>
</dbReference>
<comment type="caution">
    <text evidence="14">The sequence shown here is derived from an EMBL/GenBank/DDBJ whole genome shotgun (WGS) entry which is preliminary data.</text>
</comment>
<dbReference type="AlphaFoldDB" id="A0A8H7UNB3"/>
<dbReference type="GO" id="GO:0016579">
    <property type="term" value="P:protein deubiquitination"/>
    <property type="evidence" value="ECO:0007669"/>
    <property type="project" value="InterPro"/>
</dbReference>
<organism evidence="14 15">
    <name type="scientific">Mucor plumbeus</name>
    <dbReference type="NCBI Taxonomy" id="97098"/>
    <lineage>
        <taxon>Eukaryota</taxon>
        <taxon>Fungi</taxon>
        <taxon>Fungi incertae sedis</taxon>
        <taxon>Mucoromycota</taxon>
        <taxon>Mucoromycotina</taxon>
        <taxon>Mucoromycetes</taxon>
        <taxon>Mucorales</taxon>
        <taxon>Mucorineae</taxon>
        <taxon>Mucoraceae</taxon>
        <taxon>Mucor</taxon>
    </lineage>
</organism>
<dbReference type="Gene3D" id="3.30.40.10">
    <property type="entry name" value="Zinc/RING finger domain, C3HC4 (zinc finger)"/>
    <property type="match status" value="1"/>
</dbReference>
<dbReference type="PROSITE" id="PS50271">
    <property type="entry name" value="ZF_UBP"/>
    <property type="match status" value="1"/>
</dbReference>
<evidence type="ECO:0008006" key="16">
    <source>
        <dbReference type="Google" id="ProtNLM"/>
    </source>
</evidence>
<dbReference type="GO" id="GO:0008270">
    <property type="term" value="F:zinc ion binding"/>
    <property type="evidence" value="ECO:0007669"/>
    <property type="project" value="UniProtKB-KW"/>
</dbReference>
<dbReference type="FunFam" id="3.30.40.10:FF:000068">
    <property type="entry name" value="U4/U6.U5 tri-snRNP-associated protein 2"/>
    <property type="match status" value="1"/>
</dbReference>
<dbReference type="PROSITE" id="PS50235">
    <property type="entry name" value="USP_3"/>
    <property type="match status" value="1"/>
</dbReference>
<dbReference type="SUPFAM" id="SSF54001">
    <property type="entry name" value="Cysteine proteinases"/>
    <property type="match status" value="1"/>
</dbReference>